<evidence type="ECO:0000256" key="7">
    <source>
        <dbReference type="ARBA" id="ARBA00023136"/>
    </source>
</evidence>
<keyword evidence="8" id="KW-0997">Cell inner membrane</keyword>
<proteinExistence type="inferred from homology"/>
<evidence type="ECO:0000256" key="6">
    <source>
        <dbReference type="ARBA" id="ARBA00022989"/>
    </source>
</evidence>
<dbReference type="InterPro" id="IPR026034">
    <property type="entry name" value="MreD_proteobac"/>
</dbReference>
<feature type="transmembrane region" description="Helical" evidence="9">
    <location>
        <begin position="131"/>
        <end position="151"/>
    </location>
</feature>
<dbReference type="InterPro" id="IPR007227">
    <property type="entry name" value="Cell_shape_determining_MreD"/>
</dbReference>
<gene>
    <name evidence="10" type="ORF">B1806_05250</name>
</gene>
<dbReference type="GO" id="GO:0008360">
    <property type="term" value="P:regulation of cell shape"/>
    <property type="evidence" value="ECO:0007669"/>
    <property type="project" value="UniProtKB-UniRule"/>
</dbReference>
<dbReference type="GO" id="GO:0005886">
    <property type="term" value="C:plasma membrane"/>
    <property type="evidence" value="ECO:0007669"/>
    <property type="project" value="UniProtKB-SubCell"/>
</dbReference>
<evidence type="ECO:0000313" key="11">
    <source>
        <dbReference type="Proteomes" id="UP000307749"/>
    </source>
</evidence>
<dbReference type="Proteomes" id="UP000307749">
    <property type="component" value="Unassembled WGS sequence"/>
</dbReference>
<keyword evidence="7 8" id="KW-0472">Membrane</keyword>
<name>A0A4S3KQE8_9GAMM</name>
<evidence type="ECO:0000256" key="5">
    <source>
        <dbReference type="ARBA" id="ARBA00022960"/>
    </source>
</evidence>
<evidence type="ECO:0000256" key="8">
    <source>
        <dbReference type="PIRNR" id="PIRNR018472"/>
    </source>
</evidence>
<dbReference type="PANTHER" id="PTHR37484:SF1">
    <property type="entry name" value="ROD SHAPE-DETERMINING PROTEIN MRED"/>
    <property type="match status" value="1"/>
</dbReference>
<comment type="subcellular location">
    <subcellularLocation>
        <location evidence="8">Cell inner membrane</location>
    </subcellularLocation>
    <subcellularLocation>
        <location evidence="1">Cell membrane</location>
        <topology evidence="1">Multi-pass membrane protein</topology>
    </subcellularLocation>
</comment>
<dbReference type="RefSeq" id="WP_081126544.1">
    <property type="nucleotide sequence ID" value="NZ_DAHXOC010000012.1"/>
</dbReference>
<comment type="function">
    <text evidence="8">Involved in formation of the rod shape of the cell. May also contribute to regulation of formation of penicillin-binding proteins.</text>
</comment>
<keyword evidence="3 8" id="KW-1003">Cell membrane</keyword>
<evidence type="ECO:0000256" key="1">
    <source>
        <dbReference type="ARBA" id="ARBA00004651"/>
    </source>
</evidence>
<evidence type="ECO:0000256" key="4">
    <source>
        <dbReference type="ARBA" id="ARBA00022692"/>
    </source>
</evidence>
<comment type="similarity">
    <text evidence="2 8">Belongs to the MreD family.</text>
</comment>
<dbReference type="AlphaFoldDB" id="A0A4S3KQE8"/>
<feature type="transmembrane region" description="Helical" evidence="9">
    <location>
        <begin position="94"/>
        <end position="111"/>
    </location>
</feature>
<dbReference type="PIRSF" id="PIRSF018472">
    <property type="entry name" value="MreD_proteobac"/>
    <property type="match status" value="1"/>
</dbReference>
<comment type="caution">
    <text evidence="10">The sequence shown here is derived from an EMBL/GenBank/DDBJ whole genome shotgun (WGS) entry which is preliminary data.</text>
</comment>
<evidence type="ECO:0000256" key="2">
    <source>
        <dbReference type="ARBA" id="ARBA00007776"/>
    </source>
</evidence>
<accession>A0A4S3KQE8</accession>
<feature type="transmembrane region" description="Helical" evidence="9">
    <location>
        <begin position="12"/>
        <end position="33"/>
    </location>
</feature>
<dbReference type="NCBIfam" id="TIGR03426">
    <property type="entry name" value="shape_MreD"/>
    <property type="match status" value="1"/>
</dbReference>
<feature type="transmembrane region" description="Helical" evidence="9">
    <location>
        <begin position="53"/>
        <end position="73"/>
    </location>
</feature>
<evidence type="ECO:0000256" key="9">
    <source>
        <dbReference type="SAM" id="Phobius"/>
    </source>
</evidence>
<keyword evidence="11" id="KW-1185">Reference proteome</keyword>
<organism evidence="10 11">
    <name type="scientific">Metallibacterium scheffleri</name>
    <dbReference type="NCBI Taxonomy" id="993689"/>
    <lineage>
        <taxon>Bacteria</taxon>
        <taxon>Pseudomonadati</taxon>
        <taxon>Pseudomonadota</taxon>
        <taxon>Gammaproteobacteria</taxon>
        <taxon>Lysobacterales</taxon>
        <taxon>Rhodanobacteraceae</taxon>
        <taxon>Metallibacterium</taxon>
    </lineage>
</organism>
<dbReference type="PANTHER" id="PTHR37484">
    <property type="entry name" value="ROD SHAPE-DETERMINING PROTEIN MRED"/>
    <property type="match status" value="1"/>
</dbReference>
<keyword evidence="4 9" id="KW-0812">Transmembrane</keyword>
<reference evidence="10 11" key="1">
    <citation type="submission" date="2017-02" db="EMBL/GenBank/DDBJ databases">
        <title>Whole genome sequencing of Metallibacterium scheffleri DSM 24874 (T).</title>
        <authorList>
            <person name="Kumar S."/>
            <person name="Patil P."/>
            <person name="Patil P.B."/>
        </authorList>
    </citation>
    <scope>NUCLEOTIDE SEQUENCE [LARGE SCALE GENOMIC DNA]</scope>
    <source>
        <strain evidence="10 11">DSM 24874</strain>
    </source>
</reference>
<protein>
    <recommendedName>
        <fullName evidence="8">Rod shape-determining protein MreD</fullName>
    </recommendedName>
</protein>
<evidence type="ECO:0000313" key="10">
    <source>
        <dbReference type="EMBL" id="THD11126.1"/>
    </source>
</evidence>
<keyword evidence="6 9" id="KW-1133">Transmembrane helix</keyword>
<sequence>MMRNDWQRWICYLSLVLSLLLMLLPLPVALLPLRPWWPALVLIYWVLEAPDRVGLGTAFITGLAADVLAGALLGDQALRLVIIVFLAQRFRARLRFFPVVQQSAAVLLLLLNDSLLRWLIRAFAGLPMLPLLTWAAPLVGAALWPFVFLLLDALRARSRTRES</sequence>
<dbReference type="Pfam" id="PF04093">
    <property type="entry name" value="MreD"/>
    <property type="match status" value="1"/>
</dbReference>
<keyword evidence="5 8" id="KW-0133">Cell shape</keyword>
<evidence type="ECO:0000256" key="3">
    <source>
        <dbReference type="ARBA" id="ARBA00022475"/>
    </source>
</evidence>
<dbReference type="EMBL" id="MWQO01000016">
    <property type="protein sequence ID" value="THD11126.1"/>
    <property type="molecule type" value="Genomic_DNA"/>
</dbReference>
<dbReference type="STRING" id="993689.GCA_002077135_01227"/>